<protein>
    <submittedName>
        <fullName evidence="1">Uncharacterized protein</fullName>
    </submittedName>
</protein>
<keyword evidence="2" id="KW-1185">Reference proteome</keyword>
<organism evidence="1 2">
    <name type="scientific">Nemania bipapillata</name>
    <dbReference type="NCBI Taxonomy" id="110536"/>
    <lineage>
        <taxon>Eukaryota</taxon>
        <taxon>Fungi</taxon>
        <taxon>Dikarya</taxon>
        <taxon>Ascomycota</taxon>
        <taxon>Pezizomycotina</taxon>
        <taxon>Sordariomycetes</taxon>
        <taxon>Xylariomycetidae</taxon>
        <taxon>Xylariales</taxon>
        <taxon>Xylariaceae</taxon>
        <taxon>Nemania</taxon>
    </lineage>
</organism>
<accession>A0ACC2ILY6</accession>
<dbReference type="Proteomes" id="UP001153334">
    <property type="component" value="Unassembled WGS sequence"/>
</dbReference>
<sequence>MTSLSFDASAIPDLTGKVAVITGGSSGIGIEAVKVMVAKGATVHILDRYEPSDDVGKWREWTGVHFHKCSVTNWPELRDVMTAIGPFHMAFANAGLAEKVDYFADTFDAQGKLELPDDSLWNVNLWGVVYTVKLAWSLMRRHKIQGSIVITASTTAYAPEAALPLYSAGKLGLVGLVRSLRHNTVMDNITINAVAPAGTLTPLIADQVEPLAAAGVLFGNADVVGLALVYSATAMQDRRVEAYGRDREADIWKTERWNGRIIYVLGDTYTEIEEATADLKPFWFGKENQRLTRFQQGVTDIRQGLENPRL</sequence>
<proteinExistence type="predicted"/>
<gene>
    <name evidence="1" type="ORF">ONZ43_g4493</name>
</gene>
<reference evidence="1" key="1">
    <citation type="submission" date="2022-11" db="EMBL/GenBank/DDBJ databases">
        <title>Genome Sequence of Nemania bipapillata.</title>
        <authorList>
            <person name="Buettner E."/>
        </authorList>
    </citation>
    <scope>NUCLEOTIDE SEQUENCE</scope>
    <source>
        <strain evidence="1">CP14</strain>
    </source>
</reference>
<evidence type="ECO:0000313" key="1">
    <source>
        <dbReference type="EMBL" id="KAJ8116197.1"/>
    </source>
</evidence>
<evidence type="ECO:0000313" key="2">
    <source>
        <dbReference type="Proteomes" id="UP001153334"/>
    </source>
</evidence>
<dbReference type="EMBL" id="JAPESX010001220">
    <property type="protein sequence ID" value="KAJ8116197.1"/>
    <property type="molecule type" value="Genomic_DNA"/>
</dbReference>
<comment type="caution">
    <text evidence="1">The sequence shown here is derived from an EMBL/GenBank/DDBJ whole genome shotgun (WGS) entry which is preliminary data.</text>
</comment>
<name>A0ACC2ILY6_9PEZI</name>